<dbReference type="Proteomes" id="UP001054902">
    <property type="component" value="Unassembled WGS sequence"/>
</dbReference>
<feature type="transmembrane region" description="Helical" evidence="3">
    <location>
        <begin position="129"/>
        <end position="150"/>
    </location>
</feature>
<keyword evidence="1" id="KW-0175">Coiled coil</keyword>
<evidence type="ECO:0000313" key="5">
    <source>
        <dbReference type="Proteomes" id="UP001054902"/>
    </source>
</evidence>
<organism evidence="4 5">
    <name type="scientific">Chaetoceros tenuissimus</name>
    <dbReference type="NCBI Taxonomy" id="426638"/>
    <lineage>
        <taxon>Eukaryota</taxon>
        <taxon>Sar</taxon>
        <taxon>Stramenopiles</taxon>
        <taxon>Ochrophyta</taxon>
        <taxon>Bacillariophyta</taxon>
        <taxon>Coscinodiscophyceae</taxon>
        <taxon>Chaetocerotophycidae</taxon>
        <taxon>Chaetocerotales</taxon>
        <taxon>Chaetocerotaceae</taxon>
        <taxon>Chaetoceros</taxon>
    </lineage>
</organism>
<keyword evidence="3" id="KW-1133">Transmembrane helix</keyword>
<keyword evidence="3" id="KW-0472">Membrane</keyword>
<dbReference type="AlphaFoldDB" id="A0AAD3H9M6"/>
<feature type="coiled-coil region" evidence="1">
    <location>
        <begin position="189"/>
        <end position="216"/>
    </location>
</feature>
<evidence type="ECO:0000313" key="4">
    <source>
        <dbReference type="EMBL" id="GFH55068.1"/>
    </source>
</evidence>
<gene>
    <name evidence="4" type="ORF">CTEN210_11544</name>
</gene>
<protein>
    <submittedName>
        <fullName evidence="4">Uncharacterized protein</fullName>
    </submittedName>
</protein>
<accession>A0AAD3H9M6</accession>
<feature type="compositionally biased region" description="Basic and acidic residues" evidence="2">
    <location>
        <begin position="223"/>
        <end position="252"/>
    </location>
</feature>
<reference evidence="4 5" key="1">
    <citation type="journal article" date="2021" name="Sci. Rep.">
        <title>The genome of the diatom Chaetoceros tenuissimus carries an ancient integrated fragment of an extant virus.</title>
        <authorList>
            <person name="Hongo Y."/>
            <person name="Kimura K."/>
            <person name="Takaki Y."/>
            <person name="Yoshida Y."/>
            <person name="Baba S."/>
            <person name="Kobayashi G."/>
            <person name="Nagasaki K."/>
            <person name="Hano T."/>
            <person name="Tomaru Y."/>
        </authorList>
    </citation>
    <scope>NUCLEOTIDE SEQUENCE [LARGE SCALE GENOMIC DNA]</scope>
    <source>
        <strain evidence="4 5">NIES-3715</strain>
    </source>
</reference>
<proteinExistence type="predicted"/>
<sequence length="274" mass="31288">MIATTVIGCLPFIISNANGDCDYGVLALASYELNKGITEVNADCSLRRVGRNFKDWEAGFASKSDAGTFCTSLVRDTFNVHLKDMLESGFIEEAWQRHNAEKHDISDTQCFSDGAVDSDSIIVFDITNLGGIFLLHIGAIVLACIIKFTSRRYDNIKKNRRENKSAKKDKDWWYDDDIDVIETKSMDKDEQVQMQLNELSNKIDTLTRNMEVLLNAVGRSEKIPTKNEKEEPLKKATSRHENHTTNKVEELKSKKRRKEHRLRTDLYSQGTFQK</sequence>
<evidence type="ECO:0000256" key="3">
    <source>
        <dbReference type="SAM" id="Phobius"/>
    </source>
</evidence>
<evidence type="ECO:0000256" key="2">
    <source>
        <dbReference type="SAM" id="MobiDB-lite"/>
    </source>
</evidence>
<name>A0AAD3H9M6_9STRA</name>
<dbReference type="EMBL" id="BLLK01000047">
    <property type="protein sequence ID" value="GFH55068.1"/>
    <property type="molecule type" value="Genomic_DNA"/>
</dbReference>
<evidence type="ECO:0000256" key="1">
    <source>
        <dbReference type="SAM" id="Coils"/>
    </source>
</evidence>
<keyword evidence="3" id="KW-0812">Transmembrane</keyword>
<feature type="region of interest" description="Disordered" evidence="2">
    <location>
        <begin position="223"/>
        <end position="274"/>
    </location>
</feature>
<keyword evidence="5" id="KW-1185">Reference proteome</keyword>
<comment type="caution">
    <text evidence="4">The sequence shown here is derived from an EMBL/GenBank/DDBJ whole genome shotgun (WGS) entry which is preliminary data.</text>
</comment>